<reference evidence="3" key="2">
    <citation type="submission" date="2017-09" db="EMBL/GenBank/DDBJ databases">
        <title>FDA dAtabase for Regulatory Grade micrObial Sequences (FDA-ARGOS): Supporting development and validation of Infectious Disease Dx tests.</title>
        <authorList>
            <person name="Minogue T."/>
            <person name="Wolcott M."/>
            <person name="Wasieloski L."/>
            <person name="Aguilar W."/>
            <person name="Moore D."/>
            <person name="Tallon L."/>
            <person name="Sadzewicz L."/>
            <person name="Ott S."/>
            <person name="Zhao X."/>
            <person name="Nagaraj S."/>
            <person name="Vavikolanu K."/>
            <person name="Aluvathingal J."/>
            <person name="Nadendla S."/>
            <person name="Sichtig H."/>
        </authorList>
    </citation>
    <scope>NUCLEOTIDE SEQUENCE [LARGE SCALE GENOMIC DNA]</scope>
    <source>
        <strain evidence="3">FDAARGOS_387</strain>
    </source>
</reference>
<evidence type="ECO:0000313" key="2">
    <source>
        <dbReference type="EMBL" id="VFS46529.1"/>
    </source>
</evidence>
<name>A0A2C6DJQ2_9GAMM</name>
<reference evidence="2 4" key="3">
    <citation type="submission" date="2019-03" db="EMBL/GenBank/DDBJ databases">
        <authorList>
            <consortium name="Pathogen Informatics"/>
        </authorList>
    </citation>
    <scope>NUCLEOTIDE SEQUENCE [LARGE SCALE GENOMIC DNA]</scope>
    <source>
        <strain evidence="2 4">NCTC12282</strain>
    </source>
</reference>
<dbReference type="OrthoDB" id="8704365at2"/>
<evidence type="ECO:0000313" key="4">
    <source>
        <dbReference type="Proteomes" id="UP000373449"/>
    </source>
</evidence>
<organism evidence="1 3">
    <name type="scientific">Budvicia aquatica</name>
    <dbReference type="NCBI Taxonomy" id="82979"/>
    <lineage>
        <taxon>Bacteria</taxon>
        <taxon>Pseudomonadati</taxon>
        <taxon>Pseudomonadota</taxon>
        <taxon>Gammaproteobacteria</taxon>
        <taxon>Enterobacterales</taxon>
        <taxon>Budviciaceae</taxon>
        <taxon>Budvicia</taxon>
    </lineage>
</organism>
<evidence type="ECO:0000313" key="1">
    <source>
        <dbReference type="EMBL" id="PHI28562.1"/>
    </source>
</evidence>
<dbReference type="Proteomes" id="UP000373449">
    <property type="component" value="Unassembled WGS sequence"/>
</dbReference>
<accession>A0A2C6DJQ2</accession>
<dbReference type="EMBL" id="CAADJA010000002">
    <property type="protein sequence ID" value="VFS46529.1"/>
    <property type="molecule type" value="Genomic_DNA"/>
</dbReference>
<dbReference type="Proteomes" id="UP000224974">
    <property type="component" value="Unassembled WGS sequence"/>
</dbReference>
<proteinExistence type="predicted"/>
<dbReference type="AlphaFoldDB" id="A0A2C6DJQ2"/>
<sequence length="151" mass="17169">MNTFDKLNTLLSVTEGEYYDNDYFLDAEIQIALLSEADLPLLLTAWQSQNTQWWDRFTQSSAHIQQPVLRSLLAGAITTRYKIKQILSLMTHLPAQADRSELSQSLVNYSAALWHAEPKLHLQIQLSTWSCGLSARLLEKLGFSSWKEAGL</sequence>
<protein>
    <submittedName>
        <fullName evidence="1">Uncharacterized protein</fullName>
    </submittedName>
</protein>
<dbReference type="EMBL" id="PDDX01000001">
    <property type="protein sequence ID" value="PHI28562.1"/>
    <property type="molecule type" value="Genomic_DNA"/>
</dbReference>
<dbReference type="RefSeq" id="WP_029093731.1">
    <property type="nucleotide sequence ID" value="NZ_CAADJA010000002.1"/>
</dbReference>
<reference evidence="1" key="1">
    <citation type="submission" date="2017-09" db="EMBL/GenBank/DDBJ databases">
        <title>FDA dAtabase for Regulatory Grade micrObial Sequences (FDA-ARGOS): Supporting development and validation of Infectious Disease Dx tests.</title>
        <authorList>
            <person name="Minogue T."/>
            <person name="Wolcott M."/>
            <person name="Wasieloski L."/>
            <person name="Aguilar W."/>
            <person name="Moore D."/>
            <person name="Tallon L.J."/>
            <person name="Sadzewicz L."/>
            <person name="Ott S."/>
            <person name="Zhao X."/>
            <person name="Nagaraj S."/>
            <person name="Vavikolanu K."/>
            <person name="Aluvathingal J."/>
            <person name="Nadendla S."/>
            <person name="Sichtig H."/>
        </authorList>
    </citation>
    <scope>NUCLEOTIDE SEQUENCE</scope>
    <source>
        <strain evidence="1">FDAARGOS_387</strain>
    </source>
</reference>
<dbReference type="STRING" id="1111728.GCA_000427805_04437"/>
<gene>
    <name evidence="1" type="ORF">CRN84_04070</name>
    <name evidence="2" type="ORF">NCTC12282_01438</name>
</gene>
<keyword evidence="3" id="KW-1185">Reference proteome</keyword>
<evidence type="ECO:0000313" key="3">
    <source>
        <dbReference type="Proteomes" id="UP000224974"/>
    </source>
</evidence>